<dbReference type="EMBL" id="MTHD01000003">
    <property type="protein sequence ID" value="OMG53837.1"/>
    <property type="molecule type" value="Genomic_DNA"/>
</dbReference>
<evidence type="ECO:0000256" key="6">
    <source>
        <dbReference type="ARBA" id="ARBA00022692"/>
    </source>
</evidence>
<evidence type="ECO:0000256" key="2">
    <source>
        <dbReference type="ARBA" id="ARBA00006555"/>
    </source>
</evidence>
<dbReference type="GO" id="GO:0031992">
    <property type="term" value="F:energy transducer activity"/>
    <property type="evidence" value="ECO:0007669"/>
    <property type="project" value="TreeGrafter"/>
</dbReference>
<feature type="region of interest" description="Disordered" evidence="10">
    <location>
        <begin position="32"/>
        <end position="92"/>
    </location>
</feature>
<evidence type="ECO:0000313" key="13">
    <source>
        <dbReference type="EMBL" id="OMG53837.1"/>
    </source>
</evidence>
<evidence type="ECO:0000256" key="1">
    <source>
        <dbReference type="ARBA" id="ARBA00004383"/>
    </source>
</evidence>
<keyword evidence="3" id="KW-0813">Transport</keyword>
<dbReference type="GO" id="GO:0098797">
    <property type="term" value="C:plasma membrane protein complex"/>
    <property type="evidence" value="ECO:0007669"/>
    <property type="project" value="TreeGrafter"/>
</dbReference>
<evidence type="ECO:0000256" key="8">
    <source>
        <dbReference type="ARBA" id="ARBA00022989"/>
    </source>
</evidence>
<evidence type="ECO:0000256" key="3">
    <source>
        <dbReference type="ARBA" id="ARBA00022448"/>
    </source>
</evidence>
<comment type="subcellular location">
    <subcellularLocation>
        <location evidence="1">Cell inner membrane</location>
        <topology evidence="1">Single-pass membrane protein</topology>
        <orientation evidence="1">Periplasmic side</orientation>
    </subcellularLocation>
</comment>
<feature type="signal peptide" evidence="11">
    <location>
        <begin position="1"/>
        <end position="20"/>
    </location>
</feature>
<dbReference type="PANTHER" id="PTHR33446">
    <property type="entry name" value="PROTEIN TONB-RELATED"/>
    <property type="match status" value="1"/>
</dbReference>
<feature type="chain" id="PRO_5013023300" description="TonB C-terminal domain-containing protein" evidence="11">
    <location>
        <begin position="21"/>
        <end position="181"/>
    </location>
</feature>
<evidence type="ECO:0000256" key="7">
    <source>
        <dbReference type="ARBA" id="ARBA00022927"/>
    </source>
</evidence>
<evidence type="ECO:0000256" key="4">
    <source>
        <dbReference type="ARBA" id="ARBA00022475"/>
    </source>
</evidence>
<sequence length="181" mass="19750">MPRTLRPLLAAIGFSLLLHALPFASALLPPTKPAKPPASQPLQATLSPRPQAAPNPTFILPEPEPEPPHEAAARPVEKKPAPAVDRKKTAKTWTQAIREQFSEQQRQGLFYPEEAIRQGLQGEALVLLILDEGGQVVAARIEESSGHVLLDDAALKAVRRLRTLPSDAPAESLLPVRFRLR</sequence>
<proteinExistence type="inferred from homology"/>
<dbReference type="STRING" id="418702.BJN45_10485"/>
<protein>
    <recommendedName>
        <fullName evidence="12">TonB C-terminal domain-containing protein</fullName>
    </recommendedName>
</protein>
<dbReference type="InterPro" id="IPR051045">
    <property type="entry name" value="TonB-dependent_transducer"/>
</dbReference>
<organism evidence="13 14">
    <name type="scientific">Azonexus hydrophilus</name>
    <dbReference type="NCBI Taxonomy" id="418702"/>
    <lineage>
        <taxon>Bacteria</taxon>
        <taxon>Pseudomonadati</taxon>
        <taxon>Pseudomonadota</taxon>
        <taxon>Betaproteobacteria</taxon>
        <taxon>Rhodocyclales</taxon>
        <taxon>Azonexaceae</taxon>
        <taxon>Azonexus</taxon>
    </lineage>
</organism>
<dbReference type="AlphaFoldDB" id="A0A1R1I541"/>
<dbReference type="Proteomes" id="UP000187526">
    <property type="component" value="Unassembled WGS sequence"/>
</dbReference>
<keyword evidence="14" id="KW-1185">Reference proteome</keyword>
<evidence type="ECO:0000256" key="5">
    <source>
        <dbReference type="ARBA" id="ARBA00022519"/>
    </source>
</evidence>
<dbReference type="Gene3D" id="3.30.1150.10">
    <property type="match status" value="1"/>
</dbReference>
<dbReference type="SUPFAM" id="SSF74653">
    <property type="entry name" value="TolA/TonB C-terminal domain"/>
    <property type="match status" value="1"/>
</dbReference>
<evidence type="ECO:0000313" key="14">
    <source>
        <dbReference type="Proteomes" id="UP000187526"/>
    </source>
</evidence>
<feature type="compositionally biased region" description="Basic and acidic residues" evidence="10">
    <location>
        <begin position="66"/>
        <end position="87"/>
    </location>
</feature>
<dbReference type="PANTHER" id="PTHR33446:SF2">
    <property type="entry name" value="PROTEIN TONB"/>
    <property type="match status" value="1"/>
</dbReference>
<dbReference type="InterPro" id="IPR037682">
    <property type="entry name" value="TonB_C"/>
</dbReference>
<dbReference type="GO" id="GO:0015031">
    <property type="term" value="P:protein transport"/>
    <property type="evidence" value="ECO:0007669"/>
    <property type="project" value="UniProtKB-KW"/>
</dbReference>
<feature type="domain" description="TonB C-terminal" evidence="12">
    <location>
        <begin position="96"/>
        <end position="181"/>
    </location>
</feature>
<dbReference type="InterPro" id="IPR006260">
    <property type="entry name" value="TonB/TolA_C"/>
</dbReference>
<dbReference type="NCBIfam" id="TIGR01352">
    <property type="entry name" value="tonB_Cterm"/>
    <property type="match status" value="1"/>
</dbReference>
<gene>
    <name evidence="13" type="ORF">BJN45_10485</name>
</gene>
<comment type="similarity">
    <text evidence="2">Belongs to the TonB family.</text>
</comment>
<accession>A0A1R1I541</accession>
<evidence type="ECO:0000256" key="9">
    <source>
        <dbReference type="ARBA" id="ARBA00023136"/>
    </source>
</evidence>
<evidence type="ECO:0000259" key="12">
    <source>
        <dbReference type="PROSITE" id="PS52015"/>
    </source>
</evidence>
<dbReference type="GO" id="GO:0055085">
    <property type="term" value="P:transmembrane transport"/>
    <property type="evidence" value="ECO:0007669"/>
    <property type="project" value="InterPro"/>
</dbReference>
<keyword evidence="5" id="KW-0997">Cell inner membrane</keyword>
<keyword evidence="9" id="KW-0472">Membrane</keyword>
<reference evidence="13 14" key="1">
    <citation type="submission" date="2016-10" db="EMBL/GenBank/DDBJ databases">
        <title>Alkaliphiles isolated from bioreactors.</title>
        <authorList>
            <person name="Salah Z."/>
            <person name="Rout S.P."/>
            <person name="Humphreys P.N."/>
        </authorList>
    </citation>
    <scope>NUCLEOTIDE SEQUENCE [LARGE SCALE GENOMIC DNA]</scope>
    <source>
        <strain evidence="13 14">ZS02</strain>
    </source>
</reference>
<dbReference type="Pfam" id="PF03544">
    <property type="entry name" value="TonB_C"/>
    <property type="match status" value="1"/>
</dbReference>
<dbReference type="PROSITE" id="PS52015">
    <property type="entry name" value="TONB_CTD"/>
    <property type="match status" value="1"/>
</dbReference>
<keyword evidence="8" id="KW-1133">Transmembrane helix</keyword>
<comment type="caution">
    <text evidence="13">The sequence shown here is derived from an EMBL/GenBank/DDBJ whole genome shotgun (WGS) entry which is preliminary data.</text>
</comment>
<keyword evidence="6" id="KW-0812">Transmembrane</keyword>
<keyword evidence="11" id="KW-0732">Signal</keyword>
<name>A0A1R1I541_9RHOO</name>
<dbReference type="RefSeq" id="WP_076094945.1">
    <property type="nucleotide sequence ID" value="NZ_MTHD01000003.1"/>
</dbReference>
<evidence type="ECO:0000256" key="11">
    <source>
        <dbReference type="SAM" id="SignalP"/>
    </source>
</evidence>
<keyword evidence="4" id="KW-1003">Cell membrane</keyword>
<keyword evidence="7" id="KW-0653">Protein transport</keyword>
<evidence type="ECO:0000256" key="10">
    <source>
        <dbReference type="SAM" id="MobiDB-lite"/>
    </source>
</evidence>
<dbReference type="OrthoDB" id="8566376at2"/>